<dbReference type="Proteomes" id="UP000516349">
    <property type="component" value="Chromosome"/>
</dbReference>
<accession>A0A7H1NPI1</accession>
<dbReference type="PANTHER" id="PTHR30399">
    <property type="entry name" value="UNCHARACTERIZED PROTEIN YGJP"/>
    <property type="match status" value="1"/>
</dbReference>
<dbReference type="PANTHER" id="PTHR30399:SF1">
    <property type="entry name" value="UTP PYROPHOSPHATASE"/>
    <property type="match status" value="1"/>
</dbReference>
<feature type="domain" description="YgjP-like metallopeptidase" evidence="1">
    <location>
        <begin position="48"/>
        <end position="247"/>
    </location>
</feature>
<evidence type="ECO:0000259" key="1">
    <source>
        <dbReference type="Pfam" id="PF01863"/>
    </source>
</evidence>
<gene>
    <name evidence="2" type="ORF">JGUZn3_04410</name>
</gene>
<dbReference type="KEGG" id="ebla:JGUZn3_04410"/>
<dbReference type="InterPro" id="IPR002725">
    <property type="entry name" value="YgjP-like_metallopeptidase"/>
</dbReference>
<dbReference type="AlphaFoldDB" id="A0A7H1NPI1"/>
<proteinExistence type="predicted"/>
<protein>
    <recommendedName>
        <fullName evidence="1">YgjP-like metallopeptidase domain-containing protein</fullName>
    </recommendedName>
</protein>
<dbReference type="CDD" id="cd07344">
    <property type="entry name" value="M48_yhfN_like"/>
    <property type="match status" value="1"/>
</dbReference>
<name>A0A7H1NPI1_9PROT</name>
<sequence>MMHHIPPLFPPPRLSPKKSKKEAYPQEFLALEGNLYPLQWKIIKRARRISLHIHPIFNTIIVVVPAPSFQDKGRAFVRQNQAWLLNQLHLAKASPAISFQNGEVVSIVGHRYTICHSPTARRGVWIENHKIYVSGETSFLSRRVYDFLKTHAYTIIYPRLRTLSEEHGLPFKKLSITETVSRWGSCSSTGAIRLSWRLILAPELILHYVMSHELAHTQHLNHGPLFWQLVDKLAPNRKEAELWLKKHGLALLKAGKP</sequence>
<dbReference type="EMBL" id="CP060244">
    <property type="protein sequence ID" value="QNT77691.1"/>
    <property type="molecule type" value="Genomic_DNA"/>
</dbReference>
<evidence type="ECO:0000313" key="2">
    <source>
        <dbReference type="EMBL" id="QNT77691.1"/>
    </source>
</evidence>
<dbReference type="Pfam" id="PF01863">
    <property type="entry name" value="YgjP-like"/>
    <property type="match status" value="1"/>
</dbReference>
<keyword evidence="3" id="KW-1185">Reference proteome</keyword>
<dbReference type="RefSeq" id="WP_203414124.1">
    <property type="nucleotide sequence ID" value="NZ_CP060244.1"/>
</dbReference>
<evidence type="ECO:0000313" key="3">
    <source>
        <dbReference type="Proteomes" id="UP000516349"/>
    </source>
</evidence>
<reference evidence="2 3" key="1">
    <citation type="submission" date="2020-08" db="EMBL/GenBank/DDBJ databases">
        <title>Complete genome sequence of Entomobacter blattae G55GP.</title>
        <authorList>
            <person name="Poehlein A."/>
            <person name="Guzman J."/>
            <person name="Daniel R."/>
            <person name="Vilcinskas A."/>
        </authorList>
    </citation>
    <scope>NUCLEOTIDE SEQUENCE [LARGE SCALE GENOMIC DNA]</scope>
    <source>
        <strain evidence="2 3">G55GP</strain>
    </source>
</reference>
<dbReference type="Gene3D" id="3.30.2010.10">
    <property type="entry name" value="Metalloproteases ('zincins'), catalytic domain"/>
    <property type="match status" value="1"/>
</dbReference>
<organism evidence="2 3">
    <name type="scientific">Entomobacter blattae</name>
    <dbReference type="NCBI Taxonomy" id="2762277"/>
    <lineage>
        <taxon>Bacteria</taxon>
        <taxon>Pseudomonadati</taxon>
        <taxon>Pseudomonadota</taxon>
        <taxon>Alphaproteobacteria</taxon>
        <taxon>Acetobacterales</taxon>
        <taxon>Acetobacteraceae</taxon>
        <taxon>Entomobacter</taxon>
    </lineage>
</organism>
<dbReference type="InterPro" id="IPR053136">
    <property type="entry name" value="UTP_pyrophosphatase-like"/>
</dbReference>